<dbReference type="GO" id="GO:0022857">
    <property type="term" value="F:transmembrane transporter activity"/>
    <property type="evidence" value="ECO:0007669"/>
    <property type="project" value="InterPro"/>
</dbReference>
<keyword evidence="7" id="KW-0653">Protein transport</keyword>
<dbReference type="STRING" id="1406840.Q763_10350"/>
<evidence type="ECO:0000256" key="1">
    <source>
        <dbReference type="ARBA" id="ARBA00004162"/>
    </source>
</evidence>
<keyword evidence="4 7" id="KW-0812">Transmembrane</keyword>
<dbReference type="PANTHER" id="PTHR30558:SF3">
    <property type="entry name" value="BIOPOLYMER TRANSPORT PROTEIN EXBD-RELATED"/>
    <property type="match status" value="1"/>
</dbReference>
<comment type="caution">
    <text evidence="8">The sequence shown here is derived from an EMBL/GenBank/DDBJ whole genome shotgun (WGS) entry which is preliminary data.</text>
</comment>
<dbReference type="Proteomes" id="UP000030129">
    <property type="component" value="Unassembled WGS sequence"/>
</dbReference>
<keyword evidence="5" id="KW-1133">Transmembrane helix</keyword>
<comment type="subcellular location">
    <subcellularLocation>
        <location evidence="1">Cell membrane</location>
        <topology evidence="1">Single-pass membrane protein</topology>
    </subcellularLocation>
    <subcellularLocation>
        <location evidence="7">Cell membrane</location>
        <topology evidence="7">Single-pass type II membrane protein</topology>
    </subcellularLocation>
</comment>
<evidence type="ECO:0000256" key="4">
    <source>
        <dbReference type="ARBA" id="ARBA00022692"/>
    </source>
</evidence>
<reference evidence="8 9" key="1">
    <citation type="submission" date="2013-09" db="EMBL/GenBank/DDBJ databases">
        <authorList>
            <person name="Zeng Z."/>
            <person name="Chen C."/>
        </authorList>
    </citation>
    <scope>NUCLEOTIDE SEQUENCE [LARGE SCALE GENOMIC DNA]</scope>
    <source>
        <strain evidence="8 9">F44-8</strain>
    </source>
</reference>
<keyword evidence="9" id="KW-1185">Reference proteome</keyword>
<sequence>MAKVKVSRKSTRIDMTAMCDVSFLLLTFFILTATAKMPDPHPVDAPASTVQTKLPEDNLATITVGDNEVFFNVLGREVRRKTLERISEKYNVPFTEEEYTSFSLMEGFGVPVNQLKGLLAMEPAKRNEPGYQKGIPFDTINDQLSDWIKFSREASREFLNEEINSGKKDVKYVDLDIAIKGDADEDYTTIKRVIDILQDQKKNRFFLVTGLRDEDF</sequence>
<evidence type="ECO:0000256" key="6">
    <source>
        <dbReference type="ARBA" id="ARBA00023136"/>
    </source>
</evidence>
<dbReference type="PANTHER" id="PTHR30558">
    <property type="entry name" value="EXBD MEMBRANE COMPONENT OF PMF-DRIVEN MACROMOLECULE IMPORT SYSTEM"/>
    <property type="match status" value="1"/>
</dbReference>
<keyword evidence="3" id="KW-1003">Cell membrane</keyword>
<name>A0A0A2LM79_9FLAO</name>
<comment type="similarity">
    <text evidence="2 7">Belongs to the ExbD/TolR family.</text>
</comment>
<protein>
    <submittedName>
        <fullName evidence="8">Biopolymer transporter ExbD</fullName>
    </submittedName>
</protein>
<dbReference type="GO" id="GO:0015031">
    <property type="term" value="P:protein transport"/>
    <property type="evidence" value="ECO:0007669"/>
    <property type="project" value="UniProtKB-KW"/>
</dbReference>
<gene>
    <name evidence="8" type="ORF">Q763_10350</name>
</gene>
<dbReference type="Pfam" id="PF02472">
    <property type="entry name" value="ExbD"/>
    <property type="match status" value="1"/>
</dbReference>
<evidence type="ECO:0000313" key="8">
    <source>
        <dbReference type="EMBL" id="KGO80411.1"/>
    </source>
</evidence>
<dbReference type="AlphaFoldDB" id="A0A0A2LM79"/>
<evidence type="ECO:0000256" key="5">
    <source>
        <dbReference type="ARBA" id="ARBA00022989"/>
    </source>
</evidence>
<dbReference type="RefSeq" id="WP_035133861.1">
    <property type="nucleotide sequence ID" value="NZ_JRLV01000010.1"/>
</dbReference>
<evidence type="ECO:0000256" key="7">
    <source>
        <dbReference type="RuleBase" id="RU003879"/>
    </source>
</evidence>
<dbReference type="eggNOG" id="COG0848">
    <property type="taxonomic scope" value="Bacteria"/>
</dbReference>
<proteinExistence type="inferred from homology"/>
<keyword evidence="7" id="KW-0813">Transport</keyword>
<organism evidence="8 9">
    <name type="scientific">Flavobacterium beibuense F44-8</name>
    <dbReference type="NCBI Taxonomy" id="1406840"/>
    <lineage>
        <taxon>Bacteria</taxon>
        <taxon>Pseudomonadati</taxon>
        <taxon>Bacteroidota</taxon>
        <taxon>Flavobacteriia</taxon>
        <taxon>Flavobacteriales</taxon>
        <taxon>Flavobacteriaceae</taxon>
        <taxon>Flavobacterium</taxon>
    </lineage>
</organism>
<evidence type="ECO:0000256" key="3">
    <source>
        <dbReference type="ARBA" id="ARBA00022475"/>
    </source>
</evidence>
<evidence type="ECO:0000313" key="9">
    <source>
        <dbReference type="Proteomes" id="UP000030129"/>
    </source>
</evidence>
<dbReference type="EMBL" id="JRLV01000010">
    <property type="protein sequence ID" value="KGO80411.1"/>
    <property type="molecule type" value="Genomic_DNA"/>
</dbReference>
<keyword evidence="6" id="KW-0472">Membrane</keyword>
<dbReference type="InterPro" id="IPR003400">
    <property type="entry name" value="ExbD"/>
</dbReference>
<dbReference type="GO" id="GO:0005886">
    <property type="term" value="C:plasma membrane"/>
    <property type="evidence" value="ECO:0007669"/>
    <property type="project" value="UniProtKB-SubCell"/>
</dbReference>
<accession>A0A0A2LM79</accession>
<evidence type="ECO:0000256" key="2">
    <source>
        <dbReference type="ARBA" id="ARBA00005811"/>
    </source>
</evidence>